<dbReference type="EMBL" id="KB201146">
    <property type="protein sequence ID" value="ESO99092.1"/>
    <property type="molecule type" value="Genomic_DNA"/>
</dbReference>
<dbReference type="CTD" id="20235398"/>
<reference evidence="3 5" key="1">
    <citation type="journal article" date="2013" name="Nature">
        <title>Insights into bilaterian evolution from three spiralian genomes.</title>
        <authorList>
            <person name="Simakov O."/>
            <person name="Marletaz F."/>
            <person name="Cho S.J."/>
            <person name="Edsinger-Gonzales E."/>
            <person name="Havlak P."/>
            <person name="Hellsten U."/>
            <person name="Kuo D.H."/>
            <person name="Larsson T."/>
            <person name="Lv J."/>
            <person name="Arendt D."/>
            <person name="Savage R."/>
            <person name="Osoegawa K."/>
            <person name="de Jong P."/>
            <person name="Grimwood J."/>
            <person name="Chapman J.A."/>
            <person name="Shapiro H."/>
            <person name="Aerts A."/>
            <person name="Otillar R.P."/>
            <person name="Terry A.Y."/>
            <person name="Boore J.L."/>
            <person name="Grigoriev I.V."/>
            <person name="Lindberg D.R."/>
            <person name="Seaver E.C."/>
            <person name="Weisblat D.A."/>
            <person name="Putnam N.H."/>
            <person name="Rokhsar D.S."/>
        </authorList>
    </citation>
    <scope>NUCLEOTIDE SEQUENCE [LARGE SCALE GENOMIC DNA]</scope>
</reference>
<dbReference type="KEGG" id="lgi:LOTGIDRAFT_148535"/>
<evidence type="ECO:0000313" key="3">
    <source>
        <dbReference type="EMBL" id="ESO92478.1"/>
    </source>
</evidence>
<dbReference type="HOGENOM" id="CLU_208685_0_0_1"/>
<dbReference type="CTD" id="20234973"/>
<gene>
    <name evidence="3" type="ORF">LOTGIDRAFT_145545</name>
    <name evidence="2" type="ORF">LOTGIDRAFT_148535</name>
    <name evidence="4" type="ORF">LOTGIDRAFT_149064</name>
</gene>
<evidence type="ECO:0000313" key="5">
    <source>
        <dbReference type="Proteomes" id="UP000030746"/>
    </source>
</evidence>
<proteinExistence type="predicted"/>
<dbReference type="CTD" id="20235471"/>
<dbReference type="RefSeq" id="XP_009050220.1">
    <property type="nucleotide sequence ID" value="XM_009051972.1"/>
</dbReference>
<dbReference type="GeneID" id="20234973"/>
<sequence>SFAPTPKFRDRFARQNHLGPPPAFLPASSRSGLVHHLSGPNASALAPPRP</sequence>
<evidence type="ECO:0000313" key="4">
    <source>
        <dbReference type="EMBL" id="ESO99092.1"/>
    </source>
</evidence>
<evidence type="ECO:0000256" key="1">
    <source>
        <dbReference type="SAM" id="MobiDB-lite"/>
    </source>
</evidence>
<dbReference type="EMBL" id="KB202074">
    <property type="protein sequence ID" value="ESO92478.1"/>
    <property type="molecule type" value="Genomic_DNA"/>
</dbReference>
<dbReference type="AlphaFoldDB" id="V3ZM87"/>
<dbReference type="GeneID" id="20235398"/>
<protein>
    <submittedName>
        <fullName evidence="3">Uncharacterized protein</fullName>
    </submittedName>
</protein>
<dbReference type="Proteomes" id="UP000030746">
    <property type="component" value="Unassembled WGS sequence"/>
</dbReference>
<feature type="non-terminal residue" evidence="3">
    <location>
        <position position="1"/>
    </location>
</feature>
<keyword evidence="5" id="KW-1185">Reference proteome</keyword>
<feature type="region of interest" description="Disordered" evidence="1">
    <location>
        <begin position="1"/>
        <end position="50"/>
    </location>
</feature>
<dbReference type="GeneID" id="20235471"/>
<organism evidence="3 5">
    <name type="scientific">Lottia gigantea</name>
    <name type="common">Giant owl limpet</name>
    <dbReference type="NCBI Taxonomy" id="225164"/>
    <lineage>
        <taxon>Eukaryota</taxon>
        <taxon>Metazoa</taxon>
        <taxon>Spiralia</taxon>
        <taxon>Lophotrochozoa</taxon>
        <taxon>Mollusca</taxon>
        <taxon>Gastropoda</taxon>
        <taxon>Patellogastropoda</taxon>
        <taxon>Lottioidea</taxon>
        <taxon>Lottiidae</taxon>
        <taxon>Lottia</taxon>
    </lineage>
</organism>
<accession>V3ZM87</accession>
<dbReference type="OrthoDB" id="6057576at2759"/>
<dbReference type="KEGG" id="lgi:LOTGIDRAFT_149064"/>
<name>V3ZM87_LOTGI</name>
<dbReference type="EMBL" id="KB204023">
    <property type="protein sequence ID" value="ESO82116.1"/>
    <property type="molecule type" value="Genomic_DNA"/>
</dbReference>
<evidence type="ECO:0000313" key="2">
    <source>
        <dbReference type="EMBL" id="ESO82116.1"/>
    </source>
</evidence>
<dbReference type="RefSeq" id="XP_009056829.1">
    <property type="nucleotide sequence ID" value="XM_009058581.1"/>
</dbReference>
<dbReference type="KEGG" id="lgi:LOTGIDRAFT_145545"/>
<dbReference type="OMA" id="HYAYGFY"/>
<dbReference type="RefSeq" id="XP_009067196.1">
    <property type="nucleotide sequence ID" value="XM_009068948.1"/>
</dbReference>